<evidence type="ECO:0000313" key="1">
    <source>
        <dbReference type="EMBL" id="MXY94173.1"/>
    </source>
</evidence>
<protein>
    <submittedName>
        <fullName evidence="1">DUF91 domain-containing protein</fullName>
    </submittedName>
</protein>
<accession>A0A6B0YTZ3</accession>
<dbReference type="AlphaFoldDB" id="A0A6B0YTZ3"/>
<dbReference type="GO" id="GO:0003676">
    <property type="term" value="F:nucleic acid binding"/>
    <property type="evidence" value="ECO:0007669"/>
    <property type="project" value="InterPro"/>
</dbReference>
<dbReference type="Gene3D" id="3.40.1350.10">
    <property type="match status" value="1"/>
</dbReference>
<gene>
    <name evidence="1" type="ORF">F4Y42_12090</name>
</gene>
<reference evidence="1" key="1">
    <citation type="submission" date="2019-09" db="EMBL/GenBank/DDBJ databases">
        <title>Characterisation of the sponge microbiome using genome-centric metagenomics.</title>
        <authorList>
            <person name="Engelberts J.P."/>
            <person name="Robbins S.J."/>
            <person name="De Goeij J.M."/>
            <person name="Aranda M."/>
            <person name="Bell S.C."/>
            <person name="Webster N.S."/>
        </authorList>
    </citation>
    <scope>NUCLEOTIDE SEQUENCE</scope>
    <source>
        <strain evidence="1">SB0664_bin_27</strain>
    </source>
</reference>
<proteinExistence type="predicted"/>
<dbReference type="InterPro" id="IPR011856">
    <property type="entry name" value="tRNA_endonuc-like_dom_sf"/>
</dbReference>
<sequence length="349" mass="38480">MRIFGIQPDGKFVQYGQEPFQAGNTEETLHNWLESNPEGILEDNELLIIGREVVTDLGAYIDLLGVDSAGNVVVVELKRAKTPRDTVAQALEYAAFAERLDIDQLETISRTYMNDESLNFAEYHRQHFDLSESDAVAFNKDQRIVIVCQEVAPQIRQTAQFLNSKGVNVTCVEFAFFQAEGGRQLMSQEIVVGEESRRPVQVSSKSAPAVSEGTFLASLDDNGRTVFSRILEWSKENSMHISWGAKGFSSGVIVDEVRVPVCFAYPPNSVYKQSLYTAFGGAGSIKSKVALPDEVISDTKEKAQNTGLFMAAGQDVKCLINRCLTDEEVNSLLNVCGSIALAIKKYGLK</sequence>
<comment type="caution">
    <text evidence="1">The sequence shown here is derived from an EMBL/GenBank/DDBJ whole genome shotgun (WGS) entry which is preliminary data.</text>
</comment>
<organism evidence="1">
    <name type="scientific">Caldilineaceae bacterium SB0664_bin_27</name>
    <dbReference type="NCBI Taxonomy" id="2605260"/>
    <lineage>
        <taxon>Bacteria</taxon>
        <taxon>Bacillati</taxon>
        <taxon>Chloroflexota</taxon>
        <taxon>Caldilineae</taxon>
        <taxon>Caldilineales</taxon>
        <taxon>Caldilineaceae</taxon>
    </lineage>
</organism>
<name>A0A6B0YTZ3_9CHLR</name>
<dbReference type="EMBL" id="VXRG01000102">
    <property type="protein sequence ID" value="MXY94173.1"/>
    <property type="molecule type" value="Genomic_DNA"/>
</dbReference>